<dbReference type="STRING" id="360807.ERS852392_00534"/>
<name>A0A0M6WED9_9FIRM</name>
<dbReference type="GO" id="GO:0006935">
    <property type="term" value="P:chemotaxis"/>
    <property type="evidence" value="ECO:0007669"/>
    <property type="project" value="UniProtKB-UniRule"/>
</dbReference>
<dbReference type="Proteomes" id="UP000285820">
    <property type="component" value="Unassembled WGS sequence"/>
</dbReference>
<keyword evidence="2 3" id="KW-0378">Hydrolase</keyword>
<dbReference type="PANTHER" id="PTHR35147:SF1">
    <property type="entry name" value="CHEMORECEPTOR GLUTAMINE DEAMIDASE CHED-RELATED"/>
    <property type="match status" value="1"/>
</dbReference>
<evidence type="ECO:0000256" key="2">
    <source>
        <dbReference type="ARBA" id="ARBA00022801"/>
    </source>
</evidence>
<protein>
    <recommendedName>
        <fullName evidence="3">Probable chemoreceptor glutamine deamidase CheD</fullName>
        <ecNumber evidence="3">3.5.1.44</ecNumber>
    </recommendedName>
</protein>
<sequence length="161" mass="16863">MGNIIKVGMADLNVCKAPDGLTTLGLGSCIGLTLYDPVTKIGGMVHYMLPDSTKVSNNSNKAKFADTGIEELLKKVIAAGASKTRLVAKIAGGAKMFEVSGLSDVGNIGARNAEAAKKILKEKGIRLVAEDTGLNYGRTVELHCDTGEFLIKSVGKPIKTI</sequence>
<dbReference type="HAMAP" id="MF_01440">
    <property type="entry name" value="CheD"/>
    <property type="match status" value="1"/>
</dbReference>
<evidence type="ECO:0000256" key="3">
    <source>
        <dbReference type="HAMAP-Rule" id="MF_01440"/>
    </source>
</evidence>
<evidence type="ECO:0000313" key="12">
    <source>
        <dbReference type="Proteomes" id="UP000049828"/>
    </source>
</evidence>
<dbReference type="Proteomes" id="UP000283738">
    <property type="component" value="Unassembled WGS sequence"/>
</dbReference>
<dbReference type="EMBL" id="QRHP01000003">
    <property type="protein sequence ID" value="RHF86304.1"/>
    <property type="molecule type" value="Genomic_DNA"/>
</dbReference>
<dbReference type="EMBL" id="CYXX01000002">
    <property type="protein sequence ID" value="CUM78524.1"/>
    <property type="molecule type" value="Genomic_DNA"/>
</dbReference>
<comment type="catalytic activity">
    <reaction evidence="3">
        <text>L-glutaminyl-[protein] + H2O = L-glutamyl-[protein] + NH4(+)</text>
        <dbReference type="Rhea" id="RHEA:16441"/>
        <dbReference type="Rhea" id="RHEA-COMP:10207"/>
        <dbReference type="Rhea" id="RHEA-COMP:10208"/>
        <dbReference type="ChEBI" id="CHEBI:15377"/>
        <dbReference type="ChEBI" id="CHEBI:28938"/>
        <dbReference type="ChEBI" id="CHEBI:29973"/>
        <dbReference type="ChEBI" id="CHEBI:30011"/>
        <dbReference type="EC" id="3.5.1.44"/>
    </reaction>
</comment>
<dbReference type="SUPFAM" id="SSF64438">
    <property type="entry name" value="CNF1/YfiH-like putative cysteine hydrolases"/>
    <property type="match status" value="1"/>
</dbReference>
<evidence type="ECO:0000313" key="9">
    <source>
        <dbReference type="EMBL" id="RHD04727.1"/>
    </source>
</evidence>
<evidence type="ECO:0000313" key="13">
    <source>
        <dbReference type="Proteomes" id="UP000095453"/>
    </source>
</evidence>
<evidence type="ECO:0000313" key="15">
    <source>
        <dbReference type="Proteomes" id="UP000283492"/>
    </source>
</evidence>
<evidence type="ECO:0000313" key="19">
    <source>
        <dbReference type="Proteomes" id="UP000286271"/>
    </source>
</evidence>
<evidence type="ECO:0000313" key="10">
    <source>
        <dbReference type="EMBL" id="RHE99363.1"/>
    </source>
</evidence>
<dbReference type="Proteomes" id="UP000095453">
    <property type="component" value="Unassembled WGS sequence"/>
</dbReference>
<evidence type="ECO:0000313" key="17">
    <source>
        <dbReference type="Proteomes" id="UP000283738"/>
    </source>
</evidence>
<reference evidence="4" key="2">
    <citation type="submission" date="2015-05" db="EMBL/GenBank/DDBJ databases">
        <authorList>
            <person name="Wang D.B."/>
            <person name="Wang M."/>
        </authorList>
    </citation>
    <scope>NUCLEOTIDE SEQUENCE [LARGE SCALE GENOMIC DNA]</scope>
    <source>
        <strain evidence="4">L1-83</strain>
    </source>
</reference>
<evidence type="ECO:0000313" key="4">
    <source>
        <dbReference type="EMBL" id="CRL33288.1"/>
    </source>
</evidence>
<dbReference type="GO" id="GO:0050568">
    <property type="term" value="F:protein-glutamine glutaminase activity"/>
    <property type="evidence" value="ECO:0007669"/>
    <property type="project" value="UniProtKB-UniRule"/>
</dbReference>
<dbReference type="InterPro" id="IPR005659">
    <property type="entry name" value="Chemorcpt_Glu_NH3ase_CheD"/>
</dbReference>
<dbReference type="PANTHER" id="PTHR35147">
    <property type="entry name" value="CHEMORECEPTOR GLUTAMINE DEAMIDASE CHED-RELATED"/>
    <property type="match status" value="1"/>
</dbReference>
<evidence type="ECO:0000313" key="5">
    <source>
        <dbReference type="EMBL" id="CUM78524.1"/>
    </source>
</evidence>
<dbReference type="AlphaFoldDB" id="A0A0M6WED9"/>
<keyword evidence="12" id="KW-1185">Reference proteome</keyword>
<dbReference type="InterPro" id="IPR011324">
    <property type="entry name" value="Cytotoxic_necrot_fac-like_cat"/>
</dbReference>
<dbReference type="EMBL" id="QSFX01000001">
    <property type="protein sequence ID" value="RHA91786.1"/>
    <property type="molecule type" value="Genomic_DNA"/>
</dbReference>
<dbReference type="EC" id="3.5.1.44" evidence="3"/>
<dbReference type="RefSeq" id="WP_007883819.1">
    <property type="nucleotide sequence ID" value="NZ_CABJFX010000001.1"/>
</dbReference>
<evidence type="ECO:0000256" key="1">
    <source>
        <dbReference type="ARBA" id="ARBA00022500"/>
    </source>
</evidence>
<dbReference type="Proteomes" id="UP000283492">
    <property type="component" value="Unassembled WGS sequence"/>
</dbReference>
<reference evidence="12" key="1">
    <citation type="submission" date="2015-05" db="EMBL/GenBank/DDBJ databases">
        <authorList>
            <consortium name="Pathogen Informatics"/>
        </authorList>
    </citation>
    <scope>NUCLEOTIDE SEQUENCE [LARGE SCALE GENOMIC DNA]</scope>
    <source>
        <strain evidence="5 13">2789STDY5608887</strain>
        <strain evidence="12">L1-83</strain>
    </source>
</reference>
<evidence type="ECO:0000313" key="8">
    <source>
        <dbReference type="EMBL" id="RHA91786.1"/>
    </source>
</evidence>
<keyword evidence="5" id="KW-0675">Receptor</keyword>
<dbReference type="Pfam" id="PF03975">
    <property type="entry name" value="CheD"/>
    <property type="match status" value="1"/>
</dbReference>
<evidence type="ECO:0000313" key="14">
    <source>
        <dbReference type="Proteomes" id="UP000266391"/>
    </source>
</evidence>
<evidence type="ECO:0000313" key="7">
    <source>
        <dbReference type="EMBL" id="RGR71395.1"/>
    </source>
</evidence>
<dbReference type="EMBL" id="QRTF01000004">
    <property type="protein sequence ID" value="RGQ53669.1"/>
    <property type="molecule type" value="Genomic_DNA"/>
</dbReference>
<evidence type="ECO:0000313" key="16">
    <source>
        <dbReference type="Proteomes" id="UP000283701"/>
    </source>
</evidence>
<dbReference type="GeneID" id="75163942"/>
<dbReference type="Gene3D" id="3.30.1330.200">
    <property type="match status" value="1"/>
</dbReference>
<evidence type="ECO:0000313" key="6">
    <source>
        <dbReference type="EMBL" id="RGQ53669.1"/>
    </source>
</evidence>
<dbReference type="InterPro" id="IPR038592">
    <property type="entry name" value="CheD-like_sf"/>
</dbReference>
<comment type="similarity">
    <text evidence="3">Belongs to the CheD family.</text>
</comment>
<organism evidence="4 12">
    <name type="scientific">Roseburia inulinivorans</name>
    <dbReference type="NCBI Taxonomy" id="360807"/>
    <lineage>
        <taxon>Bacteria</taxon>
        <taxon>Bacillati</taxon>
        <taxon>Bacillota</taxon>
        <taxon>Clostridia</taxon>
        <taxon>Lachnospirales</taxon>
        <taxon>Lachnospiraceae</taxon>
        <taxon>Roseburia</taxon>
    </lineage>
</organism>
<dbReference type="CDD" id="cd16352">
    <property type="entry name" value="CheD"/>
    <property type="match status" value="1"/>
</dbReference>
<dbReference type="Proteomes" id="UP000286271">
    <property type="component" value="Unassembled WGS sequence"/>
</dbReference>
<reference evidence="14 15" key="3">
    <citation type="submission" date="2018-08" db="EMBL/GenBank/DDBJ databases">
        <title>A genome reference for cultivated species of the human gut microbiota.</title>
        <authorList>
            <person name="Zou Y."/>
            <person name="Xue W."/>
            <person name="Luo G."/>
        </authorList>
    </citation>
    <scope>NUCLEOTIDE SEQUENCE [LARGE SCALE GENOMIC DNA]</scope>
    <source>
        <strain evidence="7 18">AF24-4</strain>
        <strain evidence="6 17">AF28-15</strain>
        <strain evidence="11 16">AM23-23AC</strain>
        <strain evidence="10 19">AM27-11</strain>
        <strain evidence="9 14">AM32-8LB</strain>
        <strain evidence="8 15">AM42-1AC</strain>
    </source>
</reference>
<dbReference type="Proteomes" id="UP000049828">
    <property type="component" value="Unassembled WGS sequence"/>
</dbReference>
<keyword evidence="1 3" id="KW-0145">Chemotaxis</keyword>
<dbReference type="OrthoDB" id="9807202at2"/>
<evidence type="ECO:0000313" key="18">
    <source>
        <dbReference type="Proteomes" id="UP000285820"/>
    </source>
</evidence>
<dbReference type="EMBL" id="QSKW01000004">
    <property type="protein sequence ID" value="RHE99363.1"/>
    <property type="molecule type" value="Genomic_DNA"/>
</dbReference>
<evidence type="ECO:0000313" key="11">
    <source>
        <dbReference type="EMBL" id="RHF86304.1"/>
    </source>
</evidence>
<gene>
    <name evidence="3 5" type="primary">cheD</name>
    <name evidence="11" type="ORF">DW654_05125</name>
    <name evidence="10" type="ORF">DW707_04240</name>
    <name evidence="9" type="ORF">DW813_04730</name>
    <name evidence="8" type="ORF">DW914_00940</name>
    <name evidence="7" type="ORF">DWY29_00750</name>
    <name evidence="6" type="ORF">DWY96_02960</name>
    <name evidence="5" type="ORF">ERS852444_00481</name>
    <name evidence="4" type="ORF">RIL183_01731</name>
</gene>
<accession>A0A0M6WED9</accession>
<comment type="function">
    <text evidence="3">Probably deamidates glutamine residues to glutamate on methyl-accepting chemotaxis receptors (MCPs), playing an important role in chemotaxis.</text>
</comment>
<dbReference type="Proteomes" id="UP000266391">
    <property type="component" value="Unassembled WGS sequence"/>
</dbReference>
<dbReference type="Proteomes" id="UP000283701">
    <property type="component" value="Unassembled WGS sequence"/>
</dbReference>
<proteinExistence type="inferred from homology"/>
<dbReference type="EMBL" id="QRUN01000001">
    <property type="protein sequence ID" value="RGR71395.1"/>
    <property type="molecule type" value="Genomic_DNA"/>
</dbReference>
<dbReference type="EMBL" id="CVRS01000016">
    <property type="protein sequence ID" value="CRL33288.1"/>
    <property type="molecule type" value="Genomic_DNA"/>
</dbReference>
<dbReference type="EMBL" id="QSIQ01000005">
    <property type="protein sequence ID" value="RHD04727.1"/>
    <property type="molecule type" value="Genomic_DNA"/>
</dbReference>